<dbReference type="SMART" id="SM00228">
    <property type="entry name" value="PDZ"/>
    <property type="match status" value="1"/>
</dbReference>
<dbReference type="InterPro" id="IPR055210">
    <property type="entry name" value="CtpA/B_N"/>
</dbReference>
<dbReference type="STRING" id="520767.ATZ99_11850"/>
<dbReference type="GO" id="GO:0006508">
    <property type="term" value="P:proteolysis"/>
    <property type="evidence" value="ECO:0007669"/>
    <property type="project" value="UniProtKB-KW"/>
</dbReference>
<dbReference type="Gene3D" id="3.90.226.10">
    <property type="entry name" value="2-enoyl-CoA Hydratase, Chain A, domain 1"/>
    <property type="match status" value="1"/>
</dbReference>
<evidence type="ECO:0000256" key="5">
    <source>
        <dbReference type="RuleBase" id="RU004404"/>
    </source>
</evidence>
<dbReference type="PANTHER" id="PTHR32060:SF30">
    <property type="entry name" value="CARBOXY-TERMINAL PROCESSING PROTEASE CTPA"/>
    <property type="match status" value="1"/>
</dbReference>
<dbReference type="RefSeq" id="WP_068748309.1">
    <property type="nucleotide sequence ID" value="NZ_LOHZ01000027.1"/>
</dbReference>
<dbReference type="GO" id="GO:0030288">
    <property type="term" value="C:outer membrane-bounded periplasmic space"/>
    <property type="evidence" value="ECO:0007669"/>
    <property type="project" value="TreeGrafter"/>
</dbReference>
<accession>A0A162MLD2</accession>
<evidence type="ECO:0000256" key="4">
    <source>
        <dbReference type="ARBA" id="ARBA00022825"/>
    </source>
</evidence>
<name>A0A162MLD2_9FIRM</name>
<dbReference type="PANTHER" id="PTHR32060">
    <property type="entry name" value="TAIL-SPECIFIC PROTEASE"/>
    <property type="match status" value="1"/>
</dbReference>
<dbReference type="CDD" id="cd07560">
    <property type="entry name" value="Peptidase_S41_CPP"/>
    <property type="match status" value="1"/>
</dbReference>
<keyword evidence="6" id="KW-0472">Membrane</keyword>
<dbReference type="SMART" id="SM00245">
    <property type="entry name" value="TSPc"/>
    <property type="match status" value="1"/>
</dbReference>
<dbReference type="Pfam" id="PF17820">
    <property type="entry name" value="PDZ_6"/>
    <property type="match status" value="1"/>
</dbReference>
<dbReference type="PROSITE" id="PS50106">
    <property type="entry name" value="PDZ"/>
    <property type="match status" value="1"/>
</dbReference>
<evidence type="ECO:0000313" key="9">
    <source>
        <dbReference type="Proteomes" id="UP000075737"/>
    </source>
</evidence>
<dbReference type="InterPro" id="IPR041489">
    <property type="entry name" value="PDZ_6"/>
</dbReference>
<dbReference type="Proteomes" id="UP000075737">
    <property type="component" value="Unassembled WGS sequence"/>
</dbReference>
<dbReference type="Gene3D" id="3.30.750.44">
    <property type="match status" value="1"/>
</dbReference>
<dbReference type="GO" id="GO:0007165">
    <property type="term" value="P:signal transduction"/>
    <property type="evidence" value="ECO:0007669"/>
    <property type="project" value="TreeGrafter"/>
</dbReference>
<dbReference type="InterPro" id="IPR005151">
    <property type="entry name" value="Tail-specific_protease"/>
</dbReference>
<comment type="caution">
    <text evidence="8">The sequence shown here is derived from an EMBL/GenBank/DDBJ whole genome shotgun (WGS) entry which is preliminary data.</text>
</comment>
<evidence type="ECO:0000259" key="7">
    <source>
        <dbReference type="PROSITE" id="PS50106"/>
    </source>
</evidence>
<dbReference type="FunFam" id="2.30.42.10:FF:000063">
    <property type="entry name" value="Peptidase, S41 family"/>
    <property type="match status" value="1"/>
</dbReference>
<dbReference type="InterPro" id="IPR001478">
    <property type="entry name" value="PDZ"/>
</dbReference>
<comment type="similarity">
    <text evidence="1 5">Belongs to the peptidase S41A family.</text>
</comment>
<dbReference type="AlphaFoldDB" id="A0A162MLD2"/>
<dbReference type="InterPro" id="IPR004447">
    <property type="entry name" value="Peptidase_S41A"/>
</dbReference>
<organism evidence="8 9">
    <name type="scientific">Thermovenabulum gondwanense</name>
    <dbReference type="NCBI Taxonomy" id="520767"/>
    <lineage>
        <taxon>Bacteria</taxon>
        <taxon>Bacillati</taxon>
        <taxon>Bacillota</taxon>
        <taxon>Clostridia</taxon>
        <taxon>Thermosediminibacterales</taxon>
        <taxon>Thermosediminibacteraceae</taxon>
        <taxon>Thermovenabulum</taxon>
    </lineage>
</organism>
<evidence type="ECO:0000256" key="6">
    <source>
        <dbReference type="SAM" id="Phobius"/>
    </source>
</evidence>
<protein>
    <submittedName>
        <fullName evidence="8">Carboxy-terminal processing protease CtpA</fullName>
        <ecNumber evidence="8">3.4.21.102</ecNumber>
    </submittedName>
</protein>
<reference evidence="8 9" key="1">
    <citation type="submission" date="2015-12" db="EMBL/GenBank/DDBJ databases">
        <title>Draft genome of Thermovenabulum gondwanense isolated from a red thermophilic microbial mat colonisisng an outflow channel of a bore well.</title>
        <authorList>
            <person name="Patel B.K."/>
        </authorList>
    </citation>
    <scope>NUCLEOTIDE SEQUENCE [LARGE SCALE GENOMIC DNA]</scope>
    <source>
        <strain evidence="8 9">R270</strain>
    </source>
</reference>
<evidence type="ECO:0000313" key="8">
    <source>
        <dbReference type="EMBL" id="KYO66557.1"/>
    </source>
</evidence>
<proteinExistence type="inferred from homology"/>
<feature type="transmembrane region" description="Helical" evidence="6">
    <location>
        <begin position="7"/>
        <end position="27"/>
    </location>
</feature>
<dbReference type="InterPro" id="IPR029045">
    <property type="entry name" value="ClpP/crotonase-like_dom_sf"/>
</dbReference>
<dbReference type="Gene3D" id="2.30.42.10">
    <property type="match status" value="1"/>
</dbReference>
<dbReference type="Pfam" id="PF03572">
    <property type="entry name" value="Peptidase_S41"/>
    <property type="match status" value="1"/>
</dbReference>
<dbReference type="EC" id="3.4.21.102" evidence="8"/>
<evidence type="ECO:0000256" key="2">
    <source>
        <dbReference type="ARBA" id="ARBA00022670"/>
    </source>
</evidence>
<dbReference type="SUPFAM" id="SSF50156">
    <property type="entry name" value="PDZ domain-like"/>
    <property type="match status" value="1"/>
</dbReference>
<keyword evidence="6" id="KW-0812">Transmembrane</keyword>
<keyword evidence="9" id="KW-1185">Reference proteome</keyword>
<keyword evidence="3 5" id="KW-0378">Hydrolase</keyword>
<keyword evidence="2 5" id="KW-0645">Protease</keyword>
<dbReference type="EMBL" id="LOHZ01000027">
    <property type="protein sequence ID" value="KYO66557.1"/>
    <property type="molecule type" value="Genomic_DNA"/>
</dbReference>
<dbReference type="Pfam" id="PF22694">
    <property type="entry name" value="CtpB_N-like"/>
    <property type="match status" value="1"/>
</dbReference>
<dbReference type="GO" id="GO:0004252">
    <property type="term" value="F:serine-type endopeptidase activity"/>
    <property type="evidence" value="ECO:0007669"/>
    <property type="project" value="UniProtKB-EC"/>
</dbReference>
<sequence length="407" mass="44721">MKNVNKRIIFTVFAVTVLCVFSFYLGLSFKTMPLSALKESNLILPEKKDEIAPLLEVMNYIKGKYVKDVPDSVLVQGAIKGMVDALNDPYSVYMDSNEFEDFISSINGSFEGVGLSLAVDEKTGNIIVISPIEGTPAQKAGILPRDVIVKVDDVNLKGKSLDEAVKLLRGKKGTKVTVYIERPGVKDILKFELIRDNIKIKTVKYQLIENNIGYIRISFFDTYTPQEVADALKYIKLKKAKALILDLRNNPGGSLDSAVKVADLLLGKGLIVYTEDKNKNRLEEFYSDENKINIPLAVLVNENSASASEIVAGAIKDFKAGIILGEKTFGKGTVQELVPLAGGAGIKLTIAKYFLPSGQSIDGKGIIPDITFKKEQNPGDFNSPLDNDIWLKKAMEVIKNKINTGSY</sequence>
<keyword evidence="4 5" id="KW-0720">Serine protease</keyword>
<dbReference type="PATRIC" id="fig|520767.4.peg.1289"/>
<evidence type="ECO:0000256" key="3">
    <source>
        <dbReference type="ARBA" id="ARBA00022801"/>
    </source>
</evidence>
<keyword evidence="6" id="KW-1133">Transmembrane helix</keyword>
<dbReference type="InterPro" id="IPR036034">
    <property type="entry name" value="PDZ_sf"/>
</dbReference>
<dbReference type="NCBIfam" id="TIGR00225">
    <property type="entry name" value="prc"/>
    <property type="match status" value="1"/>
</dbReference>
<dbReference type="CDD" id="cd06782">
    <property type="entry name" value="cpPDZ_CPP-like"/>
    <property type="match status" value="1"/>
</dbReference>
<feature type="domain" description="PDZ" evidence="7">
    <location>
        <begin position="107"/>
        <end position="169"/>
    </location>
</feature>
<evidence type="ECO:0000256" key="1">
    <source>
        <dbReference type="ARBA" id="ARBA00009179"/>
    </source>
</evidence>
<gene>
    <name evidence="8" type="primary">ctpA</name>
    <name evidence="8" type="ORF">ATZ99_11850</name>
</gene>
<dbReference type="SUPFAM" id="SSF52096">
    <property type="entry name" value="ClpP/crotonase"/>
    <property type="match status" value="1"/>
</dbReference>